<comment type="caution">
    <text evidence="2">The sequence shown here is derived from an EMBL/GenBank/DDBJ whole genome shotgun (WGS) entry which is preliminary data.</text>
</comment>
<dbReference type="PATRIC" id="fig|456.5.peg.2646"/>
<keyword evidence="1" id="KW-0175">Coiled coil</keyword>
<accession>A0A0W0VET2</accession>
<feature type="coiled-coil region" evidence="1">
    <location>
        <begin position="105"/>
        <end position="132"/>
    </location>
</feature>
<dbReference type="OrthoDB" id="5649075at2"/>
<sequence>MNIGELLKTLESRLPELEWKMAKLGQHVSPNVLPKGLFRLSSEAGPGAFILEIKVDLQQLANHQHEYSGYYIAQKIQRKIDVLVSLCRLQKNQPKQQTSVSLQMIASRQQHLQRLQAEIDNLTNQHEAIKTQLQLKHCPDMLLNLKAELGEIEKGLSLAREAMVKVSRW</sequence>
<name>A0A0W0VET2_9GAMM</name>
<dbReference type="EMBL" id="LNYJ01000011">
    <property type="protein sequence ID" value="KTD18153.1"/>
    <property type="molecule type" value="Genomic_DNA"/>
</dbReference>
<gene>
    <name evidence="2" type="ORF">Ljor_2459</name>
</gene>
<dbReference type="RefSeq" id="WP_058471839.1">
    <property type="nucleotide sequence ID" value="NZ_CAAAIC010000001.1"/>
</dbReference>
<dbReference type="Proteomes" id="UP000055035">
    <property type="component" value="Unassembled WGS sequence"/>
</dbReference>
<dbReference type="AlphaFoldDB" id="A0A0W0VET2"/>
<evidence type="ECO:0000313" key="2">
    <source>
        <dbReference type="EMBL" id="KTD18153.1"/>
    </source>
</evidence>
<keyword evidence="3" id="KW-1185">Reference proteome</keyword>
<evidence type="ECO:0000256" key="1">
    <source>
        <dbReference type="SAM" id="Coils"/>
    </source>
</evidence>
<proteinExistence type="predicted"/>
<protein>
    <submittedName>
        <fullName evidence="2">Coiled-coil protein</fullName>
    </submittedName>
</protein>
<reference evidence="2 3" key="1">
    <citation type="submission" date="2015-11" db="EMBL/GenBank/DDBJ databases">
        <title>Genomic analysis of 38 Legionella species identifies large and diverse effector repertoires.</title>
        <authorList>
            <person name="Burstein D."/>
            <person name="Amaro F."/>
            <person name="Zusman T."/>
            <person name="Lifshitz Z."/>
            <person name="Cohen O."/>
            <person name="Gilbert J.A."/>
            <person name="Pupko T."/>
            <person name="Shuman H.A."/>
            <person name="Segal G."/>
        </authorList>
    </citation>
    <scope>NUCLEOTIDE SEQUENCE [LARGE SCALE GENOMIC DNA]</scope>
    <source>
        <strain evidence="2 3">BL-540</strain>
    </source>
</reference>
<evidence type="ECO:0000313" key="3">
    <source>
        <dbReference type="Proteomes" id="UP000055035"/>
    </source>
</evidence>
<organism evidence="2 3">
    <name type="scientific">Legionella jordanis</name>
    <dbReference type="NCBI Taxonomy" id="456"/>
    <lineage>
        <taxon>Bacteria</taxon>
        <taxon>Pseudomonadati</taxon>
        <taxon>Pseudomonadota</taxon>
        <taxon>Gammaproteobacteria</taxon>
        <taxon>Legionellales</taxon>
        <taxon>Legionellaceae</taxon>
        <taxon>Legionella</taxon>
    </lineage>
</organism>
<dbReference type="STRING" id="456.Ljor_2459"/>